<keyword evidence="8 10" id="KW-0010">Activator</keyword>
<dbReference type="InterPro" id="IPR036482">
    <property type="entry name" value="Regulatory_HutP_sf"/>
</dbReference>
<gene>
    <name evidence="10 11" type="primary">hutP</name>
    <name evidence="11" type="ORF">IMZ08_17085</name>
</gene>
<proteinExistence type="inferred from homology"/>
<keyword evidence="6 10" id="KW-0694">RNA-binding</keyword>
<evidence type="ECO:0000313" key="12">
    <source>
        <dbReference type="Proteomes" id="UP001516662"/>
    </source>
</evidence>
<protein>
    <recommendedName>
        <fullName evidence="4 10">Hut operon positive regulatory protein</fullName>
    </recommendedName>
</protein>
<comment type="subunit">
    <text evidence="3 10">Homohexamer.</text>
</comment>
<reference evidence="11 12" key="1">
    <citation type="submission" date="2020-10" db="EMBL/GenBank/DDBJ databases">
        <title>Bacillus sp. HD4P25, an endophyte from a halophyte.</title>
        <authorList>
            <person name="Sun J.-Q."/>
        </authorList>
    </citation>
    <scope>NUCLEOTIDE SEQUENCE [LARGE SCALE GENOMIC DNA]</scope>
    <source>
        <strain evidence="11 12">YIM 93174</strain>
    </source>
</reference>
<keyword evidence="12" id="KW-1185">Reference proteome</keyword>
<dbReference type="InterPro" id="IPR015111">
    <property type="entry name" value="Regulatory_HutP"/>
</dbReference>
<comment type="function">
    <text evidence="1 10">Antiterminator that binds to cis-acting regulatory sequences on the mRNA in the presence of histidine, thereby suppressing transcription termination and activating the hut operon for histidine utilization.</text>
</comment>
<accession>A0ABR9QML7</accession>
<evidence type="ECO:0000256" key="1">
    <source>
        <dbReference type="ARBA" id="ARBA00002945"/>
    </source>
</evidence>
<evidence type="ECO:0000256" key="6">
    <source>
        <dbReference type="ARBA" id="ARBA00022884"/>
    </source>
</evidence>
<evidence type="ECO:0000256" key="9">
    <source>
        <dbReference type="ARBA" id="ARBA00023163"/>
    </source>
</evidence>
<keyword evidence="7 10" id="KW-0805">Transcription regulation</keyword>
<evidence type="ECO:0000256" key="10">
    <source>
        <dbReference type="HAMAP-Rule" id="MF_00779"/>
    </source>
</evidence>
<dbReference type="EMBL" id="JADCLJ010000024">
    <property type="protein sequence ID" value="MBE4909750.1"/>
    <property type="molecule type" value="Genomic_DNA"/>
</dbReference>
<keyword evidence="9 10" id="KW-0804">Transcription</keyword>
<evidence type="ECO:0000256" key="2">
    <source>
        <dbReference type="ARBA" id="ARBA00009992"/>
    </source>
</evidence>
<dbReference type="SUPFAM" id="SSF111064">
    <property type="entry name" value="Hut operon positive regulatory protein HutP"/>
    <property type="match status" value="1"/>
</dbReference>
<name>A0ABR9QML7_9BACI</name>
<keyword evidence="5 10" id="KW-0369">Histidine metabolism</keyword>
<dbReference type="HAMAP" id="MF_00779">
    <property type="entry name" value="HutP"/>
    <property type="match status" value="1"/>
</dbReference>
<dbReference type="Gene3D" id="3.40.1510.10">
    <property type="entry name" value="Hut operon regulatory protein HutP"/>
    <property type="match status" value="1"/>
</dbReference>
<evidence type="ECO:0000256" key="5">
    <source>
        <dbReference type="ARBA" id="ARBA00022808"/>
    </source>
</evidence>
<comment type="caution">
    <text evidence="11">The sequence shown here is derived from an EMBL/GenBank/DDBJ whole genome shotgun (WGS) entry which is preliminary data.</text>
</comment>
<evidence type="ECO:0000313" key="11">
    <source>
        <dbReference type="EMBL" id="MBE4909750.1"/>
    </source>
</evidence>
<evidence type="ECO:0000256" key="4">
    <source>
        <dbReference type="ARBA" id="ARBA00019377"/>
    </source>
</evidence>
<dbReference type="Pfam" id="PF09021">
    <property type="entry name" value="HutP"/>
    <property type="match status" value="1"/>
</dbReference>
<dbReference type="Proteomes" id="UP001516662">
    <property type="component" value="Unassembled WGS sequence"/>
</dbReference>
<evidence type="ECO:0000256" key="3">
    <source>
        <dbReference type="ARBA" id="ARBA00011643"/>
    </source>
</evidence>
<dbReference type="InterPro" id="IPR023552">
    <property type="entry name" value="Regulatory_HutP_bacillales"/>
</dbReference>
<sequence>MDVKPDHRIGKNAMHLALFGPDEVNQEYIKDLRIQGFVFCQGKTGSMETNKIVAAIETAAKRNGVIENDVYRETHALYHAIMEALHGVTRGQVLLGTVLRSVGLSFSVVRGKPYQSDAEGEWIAVALYGTIGAPVKGAEHEAIGLGINHI</sequence>
<evidence type="ECO:0000256" key="7">
    <source>
        <dbReference type="ARBA" id="ARBA00023015"/>
    </source>
</evidence>
<comment type="similarity">
    <text evidence="2 10">Belongs to the HutP family.</text>
</comment>
<dbReference type="NCBIfam" id="NF002838">
    <property type="entry name" value="PRK03065.1"/>
    <property type="match status" value="1"/>
</dbReference>
<evidence type="ECO:0000256" key="8">
    <source>
        <dbReference type="ARBA" id="ARBA00023159"/>
    </source>
</evidence>
<dbReference type="RefSeq" id="WP_193538717.1">
    <property type="nucleotide sequence ID" value="NZ_JADCLJ010000024.1"/>
</dbReference>
<organism evidence="11 12">
    <name type="scientific">Litchfieldia luteola</name>
    <dbReference type="NCBI Taxonomy" id="682179"/>
    <lineage>
        <taxon>Bacteria</taxon>
        <taxon>Bacillati</taxon>
        <taxon>Bacillota</taxon>
        <taxon>Bacilli</taxon>
        <taxon>Bacillales</taxon>
        <taxon>Bacillaceae</taxon>
        <taxon>Litchfieldia</taxon>
    </lineage>
</organism>